<reference evidence="2 3" key="1">
    <citation type="submission" date="2016-05" db="EMBL/GenBank/DDBJ databases">
        <title>Genome sequencing reveals origins of a unique bacterial endosymbiosis in the earliest lineages of terrestrial Fungi.</title>
        <authorList>
            <consortium name="DOE Joint Genome Institute"/>
            <person name="Uehling J."/>
            <person name="Gryganskyi A."/>
            <person name="Hameed K."/>
            <person name="Tschaplinski T."/>
            <person name="Misztal P."/>
            <person name="Wu S."/>
            <person name="Desiro A."/>
            <person name="Vande Pol N."/>
            <person name="Du Z.-Y."/>
            <person name="Zienkiewicz A."/>
            <person name="Zienkiewicz K."/>
            <person name="Morin E."/>
            <person name="Tisserant E."/>
            <person name="Splivallo R."/>
            <person name="Hainaut M."/>
            <person name="Henrissat B."/>
            <person name="Ohm R."/>
            <person name="Kuo A."/>
            <person name="Yan J."/>
            <person name="Lipzen A."/>
            <person name="Nolan M."/>
            <person name="Labutti K."/>
            <person name="Barry K."/>
            <person name="Goldstein A."/>
            <person name="Labbe J."/>
            <person name="Schadt C."/>
            <person name="Tuskan G."/>
            <person name="Grigoriev I."/>
            <person name="Martin F."/>
            <person name="Vilgalys R."/>
            <person name="Bonito G."/>
        </authorList>
    </citation>
    <scope>NUCLEOTIDE SEQUENCE [LARGE SCALE GENOMIC DNA]</scope>
    <source>
        <strain evidence="2 3">AG-77</strain>
    </source>
</reference>
<protein>
    <submittedName>
        <fullName evidence="2">Uncharacterized protein</fullName>
    </submittedName>
</protein>
<keyword evidence="1" id="KW-0812">Transmembrane</keyword>
<name>A0A197KIS6_9FUNG</name>
<dbReference type="Proteomes" id="UP000078512">
    <property type="component" value="Unassembled WGS sequence"/>
</dbReference>
<evidence type="ECO:0000256" key="1">
    <source>
        <dbReference type="SAM" id="Phobius"/>
    </source>
</evidence>
<organism evidence="2 3">
    <name type="scientific">Linnemannia elongata AG-77</name>
    <dbReference type="NCBI Taxonomy" id="1314771"/>
    <lineage>
        <taxon>Eukaryota</taxon>
        <taxon>Fungi</taxon>
        <taxon>Fungi incertae sedis</taxon>
        <taxon>Mucoromycota</taxon>
        <taxon>Mortierellomycotina</taxon>
        <taxon>Mortierellomycetes</taxon>
        <taxon>Mortierellales</taxon>
        <taxon>Mortierellaceae</taxon>
        <taxon>Linnemannia</taxon>
    </lineage>
</organism>
<evidence type="ECO:0000313" key="3">
    <source>
        <dbReference type="Proteomes" id="UP000078512"/>
    </source>
</evidence>
<keyword evidence="1" id="KW-0472">Membrane</keyword>
<feature type="transmembrane region" description="Helical" evidence="1">
    <location>
        <begin position="78"/>
        <end position="101"/>
    </location>
</feature>
<keyword evidence="3" id="KW-1185">Reference proteome</keyword>
<accession>A0A197KIS6</accession>
<dbReference type="AlphaFoldDB" id="A0A197KIS6"/>
<gene>
    <name evidence="2" type="ORF">K457DRAFT_168679</name>
</gene>
<keyword evidence="1" id="KW-1133">Transmembrane helix</keyword>
<sequence>MHKTSKKKKSAIETDRASLSSSFSFSLIYLFCLFLCPPSSLLFLHSPFFFLLSSFFLSSLFSLLSFRSSLSSSLPSCSSSFLLVLFSSTSLGLSLLIIPYFTSIPLILSPHSPSSLSHTHTLAPPSPSLEPIRTSFPFHFLFSHGHDTCPLF</sequence>
<feature type="transmembrane region" description="Helical" evidence="1">
    <location>
        <begin position="21"/>
        <end position="42"/>
    </location>
</feature>
<feature type="transmembrane region" description="Helical" evidence="1">
    <location>
        <begin position="48"/>
        <end position="66"/>
    </location>
</feature>
<dbReference type="EMBL" id="KV442011">
    <property type="protein sequence ID" value="OAQ36506.1"/>
    <property type="molecule type" value="Genomic_DNA"/>
</dbReference>
<proteinExistence type="predicted"/>
<evidence type="ECO:0000313" key="2">
    <source>
        <dbReference type="EMBL" id="OAQ36506.1"/>
    </source>
</evidence>